<accession>A0A381Y610</accession>
<evidence type="ECO:0000256" key="1">
    <source>
        <dbReference type="ARBA" id="ARBA00010211"/>
    </source>
</evidence>
<evidence type="ECO:0000313" key="4">
    <source>
        <dbReference type="EMBL" id="SVA72468.1"/>
    </source>
</evidence>
<dbReference type="EMBL" id="UINC01017469">
    <property type="protein sequence ID" value="SVA72468.1"/>
    <property type="molecule type" value="Genomic_DNA"/>
</dbReference>
<dbReference type="Pfam" id="PF01557">
    <property type="entry name" value="FAA_hydrolase"/>
    <property type="match status" value="1"/>
</dbReference>
<sequence>MAVRTQGELFEEIVTMQIVSYRVGDRETYGVVVDDSVVDLRKRLPPTHRTLRDVLTLNALDEARSAAEGQTGDHSLDEITFLPVIPNPDKILAVALNYDDHIAETGRDKTANPAWFIRVAASQVGHQQPVVMPKVSDNLDFECELAAIIGKGGHAIPAGEALEHVAGYSCYLDGSVRDWQRHTRQITAGKNFNSTGGFGPWMVTADEIQDPQVLDLSTRLNGRVMQHGNTKDMVFSVAELIAYCSTWTTLEPGDVIVTGTPGGVGFKRTPPVFMQVGDVVEIIVENIGTLTHRIEREL</sequence>
<keyword evidence="2" id="KW-0479">Metal-binding</keyword>
<dbReference type="FunFam" id="3.90.850.10:FF:000002">
    <property type="entry name" value="2-hydroxyhepta-2,4-diene-1,7-dioate isomerase"/>
    <property type="match status" value="1"/>
</dbReference>
<dbReference type="GO" id="GO:0016853">
    <property type="term" value="F:isomerase activity"/>
    <property type="evidence" value="ECO:0007669"/>
    <property type="project" value="UniProtKB-ARBA"/>
</dbReference>
<dbReference type="Gene3D" id="3.90.850.10">
    <property type="entry name" value="Fumarylacetoacetase-like, C-terminal domain"/>
    <property type="match status" value="1"/>
</dbReference>
<name>A0A381Y610_9ZZZZ</name>
<evidence type="ECO:0000256" key="2">
    <source>
        <dbReference type="ARBA" id="ARBA00022723"/>
    </source>
</evidence>
<dbReference type="GO" id="GO:0046872">
    <property type="term" value="F:metal ion binding"/>
    <property type="evidence" value="ECO:0007669"/>
    <property type="project" value="UniProtKB-KW"/>
</dbReference>
<organism evidence="4">
    <name type="scientific">marine metagenome</name>
    <dbReference type="NCBI Taxonomy" id="408172"/>
    <lineage>
        <taxon>unclassified sequences</taxon>
        <taxon>metagenomes</taxon>
        <taxon>ecological metagenomes</taxon>
    </lineage>
</organism>
<reference evidence="4" key="1">
    <citation type="submission" date="2018-05" db="EMBL/GenBank/DDBJ databases">
        <authorList>
            <person name="Lanie J.A."/>
            <person name="Ng W.-L."/>
            <person name="Kazmierczak K.M."/>
            <person name="Andrzejewski T.M."/>
            <person name="Davidsen T.M."/>
            <person name="Wayne K.J."/>
            <person name="Tettelin H."/>
            <person name="Glass J.I."/>
            <person name="Rusch D."/>
            <person name="Podicherti R."/>
            <person name="Tsui H.-C.T."/>
            <person name="Winkler M.E."/>
        </authorList>
    </citation>
    <scope>NUCLEOTIDE SEQUENCE</scope>
</reference>
<dbReference type="InterPro" id="IPR036663">
    <property type="entry name" value="Fumarylacetoacetase_C_sf"/>
</dbReference>
<protein>
    <recommendedName>
        <fullName evidence="3">Fumarylacetoacetase-like C-terminal domain-containing protein</fullName>
    </recommendedName>
</protein>
<dbReference type="PANTHER" id="PTHR42796">
    <property type="entry name" value="FUMARYLACETOACETATE HYDROLASE DOMAIN-CONTAINING PROTEIN 2A-RELATED"/>
    <property type="match status" value="1"/>
</dbReference>
<comment type="similarity">
    <text evidence="1">Belongs to the FAH family.</text>
</comment>
<proteinExistence type="inferred from homology"/>
<dbReference type="AlphaFoldDB" id="A0A381Y610"/>
<dbReference type="PANTHER" id="PTHR42796:SF4">
    <property type="entry name" value="FUMARYLACETOACETATE HYDROLASE DOMAIN-CONTAINING PROTEIN 2A"/>
    <property type="match status" value="1"/>
</dbReference>
<dbReference type="InterPro" id="IPR051121">
    <property type="entry name" value="FAH"/>
</dbReference>
<evidence type="ECO:0000259" key="3">
    <source>
        <dbReference type="Pfam" id="PF01557"/>
    </source>
</evidence>
<dbReference type="GO" id="GO:0019752">
    <property type="term" value="P:carboxylic acid metabolic process"/>
    <property type="evidence" value="ECO:0007669"/>
    <property type="project" value="UniProtKB-ARBA"/>
</dbReference>
<gene>
    <name evidence="4" type="ORF">METZ01_LOCUS125322</name>
</gene>
<feature type="domain" description="Fumarylacetoacetase-like C-terminal" evidence="3">
    <location>
        <begin position="90"/>
        <end position="294"/>
    </location>
</feature>
<dbReference type="SUPFAM" id="SSF56529">
    <property type="entry name" value="FAH"/>
    <property type="match status" value="1"/>
</dbReference>
<dbReference type="InterPro" id="IPR011234">
    <property type="entry name" value="Fumarylacetoacetase-like_C"/>
</dbReference>